<dbReference type="Proteomes" id="UP001295684">
    <property type="component" value="Unassembled WGS sequence"/>
</dbReference>
<reference evidence="2" key="1">
    <citation type="submission" date="2023-07" db="EMBL/GenBank/DDBJ databases">
        <authorList>
            <consortium name="AG Swart"/>
            <person name="Singh M."/>
            <person name="Singh A."/>
            <person name="Seah K."/>
            <person name="Emmerich C."/>
        </authorList>
    </citation>
    <scope>NUCLEOTIDE SEQUENCE</scope>
    <source>
        <strain evidence="2">DP1</strain>
    </source>
</reference>
<dbReference type="AlphaFoldDB" id="A0AAD1XPG9"/>
<dbReference type="EMBL" id="CAMPGE010018122">
    <property type="protein sequence ID" value="CAI2376560.1"/>
    <property type="molecule type" value="Genomic_DNA"/>
</dbReference>
<evidence type="ECO:0000256" key="1">
    <source>
        <dbReference type="SAM" id="MobiDB-lite"/>
    </source>
</evidence>
<protein>
    <submittedName>
        <fullName evidence="2">Uncharacterized protein</fullName>
    </submittedName>
</protein>
<feature type="region of interest" description="Disordered" evidence="1">
    <location>
        <begin position="215"/>
        <end position="244"/>
    </location>
</feature>
<comment type="caution">
    <text evidence="2">The sequence shown here is derived from an EMBL/GenBank/DDBJ whole genome shotgun (WGS) entry which is preliminary data.</text>
</comment>
<proteinExistence type="predicted"/>
<organism evidence="2 3">
    <name type="scientific">Euplotes crassus</name>
    <dbReference type="NCBI Taxonomy" id="5936"/>
    <lineage>
        <taxon>Eukaryota</taxon>
        <taxon>Sar</taxon>
        <taxon>Alveolata</taxon>
        <taxon>Ciliophora</taxon>
        <taxon>Intramacronucleata</taxon>
        <taxon>Spirotrichea</taxon>
        <taxon>Hypotrichia</taxon>
        <taxon>Euplotida</taxon>
        <taxon>Euplotidae</taxon>
        <taxon>Moneuplotes</taxon>
    </lineage>
</organism>
<keyword evidence="3" id="KW-1185">Reference proteome</keyword>
<evidence type="ECO:0000313" key="3">
    <source>
        <dbReference type="Proteomes" id="UP001295684"/>
    </source>
</evidence>
<sequence>MNKKILAVSLDAVKVFTDSSEGNFVVEITCGKASKVIHKQAGGGSFKSKKKVEFIITSENFITVSLLNNQHYEDEALSSALYSLKDCLISEEDHVRVELIQNGEVIAEVFLELRVCDHKNDSSDGEKDTEMPIINSYDANEHNKEFFGAHLNYSAMPSYSHASSIPMKGLYQDLGEELIVSEFKTVSDHRSDRKSFDSSEDAEFHDHFEISPEKWLEDNSSSRKLSNPAPPSYTVPYNPFSSLK</sequence>
<gene>
    <name evidence="2" type="ORF">ECRASSUSDP1_LOCUS17930</name>
</gene>
<accession>A0AAD1XPG9</accession>
<evidence type="ECO:0000313" key="2">
    <source>
        <dbReference type="EMBL" id="CAI2376560.1"/>
    </source>
</evidence>
<name>A0AAD1XPG9_EUPCR</name>